<evidence type="ECO:0000256" key="3">
    <source>
        <dbReference type="ARBA" id="ARBA00023163"/>
    </source>
</evidence>
<evidence type="ECO:0000256" key="1">
    <source>
        <dbReference type="ARBA" id="ARBA00023015"/>
    </source>
</evidence>
<dbReference type="InterPro" id="IPR011711">
    <property type="entry name" value="GntR_C"/>
</dbReference>
<sequence length="252" mass="27777">MPLEAIAPRRLYRQVADQLRTLIDQGEYPVGGRLPTERELAEQLGVSRPTVREALIALEVEGRLRIRVGSGIYVVEPPAVPTAVDHAGEGPFEVLATREFLEAAVAAEAARRATPLEIAEIDEILARMQDAENPSEEAIVLDRAFHITLAGIAGNSVLVRIVGDLFDQRITPFFRQLASYFENRESWAAAHREHRAIRDRIAARDPDGAHAAMREHMRRSQERFSATFGEGGPAPSPPADRTRSRGPKQPAG</sequence>
<dbReference type="SMART" id="SM00345">
    <property type="entry name" value="HTH_GNTR"/>
    <property type="match status" value="1"/>
</dbReference>
<keyword evidence="7" id="KW-1185">Reference proteome</keyword>
<evidence type="ECO:0000259" key="5">
    <source>
        <dbReference type="PROSITE" id="PS50949"/>
    </source>
</evidence>
<dbReference type="EMBL" id="LJYW01000001">
    <property type="protein sequence ID" value="KPL50985.1"/>
    <property type="molecule type" value="Genomic_DNA"/>
</dbReference>
<feature type="region of interest" description="Disordered" evidence="4">
    <location>
        <begin position="205"/>
        <end position="252"/>
    </location>
</feature>
<dbReference type="Gene3D" id="1.10.10.10">
    <property type="entry name" value="Winged helix-like DNA-binding domain superfamily/Winged helix DNA-binding domain"/>
    <property type="match status" value="1"/>
</dbReference>
<dbReference type="Gene3D" id="1.20.120.530">
    <property type="entry name" value="GntR ligand-binding domain-like"/>
    <property type="match status" value="1"/>
</dbReference>
<dbReference type="RefSeq" id="WP_054357148.1">
    <property type="nucleotide sequence ID" value="NZ_JAPCYQ010000001.1"/>
</dbReference>
<name>A0A0N8GEA6_9HYPH</name>
<dbReference type="SUPFAM" id="SSF46785">
    <property type="entry name" value="Winged helix' DNA-binding domain"/>
    <property type="match status" value="1"/>
</dbReference>
<dbReference type="InterPro" id="IPR000524">
    <property type="entry name" value="Tscrpt_reg_HTH_GntR"/>
</dbReference>
<evidence type="ECO:0000256" key="2">
    <source>
        <dbReference type="ARBA" id="ARBA00023125"/>
    </source>
</evidence>
<evidence type="ECO:0000313" key="6">
    <source>
        <dbReference type="EMBL" id="KPL50985.1"/>
    </source>
</evidence>
<gene>
    <name evidence="6" type="ORF">ABB55_01050</name>
</gene>
<keyword evidence="3" id="KW-0804">Transcription</keyword>
<dbReference type="InterPro" id="IPR008920">
    <property type="entry name" value="TF_FadR/GntR_C"/>
</dbReference>
<dbReference type="Pfam" id="PF00392">
    <property type="entry name" value="GntR"/>
    <property type="match status" value="1"/>
</dbReference>
<dbReference type="OrthoDB" id="284307at2"/>
<dbReference type="GO" id="GO:0003700">
    <property type="term" value="F:DNA-binding transcription factor activity"/>
    <property type="evidence" value="ECO:0007669"/>
    <property type="project" value="InterPro"/>
</dbReference>
<dbReference type="GO" id="GO:0003677">
    <property type="term" value="F:DNA binding"/>
    <property type="evidence" value="ECO:0007669"/>
    <property type="project" value="UniProtKB-KW"/>
</dbReference>
<evidence type="ECO:0000256" key="4">
    <source>
        <dbReference type="SAM" id="MobiDB-lite"/>
    </source>
</evidence>
<evidence type="ECO:0000313" key="7">
    <source>
        <dbReference type="Proteomes" id="UP000048984"/>
    </source>
</evidence>
<dbReference type="Pfam" id="PF07729">
    <property type="entry name" value="FCD"/>
    <property type="match status" value="1"/>
</dbReference>
<dbReference type="PANTHER" id="PTHR43537">
    <property type="entry name" value="TRANSCRIPTIONAL REGULATOR, GNTR FAMILY"/>
    <property type="match status" value="1"/>
</dbReference>
<feature type="domain" description="HTH gntR-type" evidence="5">
    <location>
        <begin position="9"/>
        <end position="77"/>
    </location>
</feature>
<dbReference type="AlphaFoldDB" id="A0A0N8GEA6"/>
<dbReference type="InterPro" id="IPR036388">
    <property type="entry name" value="WH-like_DNA-bd_sf"/>
</dbReference>
<organism evidence="6 7">
    <name type="scientific">Prosthecodimorpha hirschii</name>
    <dbReference type="NCBI Taxonomy" id="665126"/>
    <lineage>
        <taxon>Bacteria</taxon>
        <taxon>Pseudomonadati</taxon>
        <taxon>Pseudomonadota</taxon>
        <taxon>Alphaproteobacteria</taxon>
        <taxon>Hyphomicrobiales</taxon>
        <taxon>Ancalomicrobiaceae</taxon>
        <taxon>Prosthecodimorpha</taxon>
    </lineage>
</organism>
<accession>A0A0N8GEA6</accession>
<reference evidence="6 7" key="2">
    <citation type="submission" date="2015-10" db="EMBL/GenBank/DDBJ databases">
        <title>Draft Genome Sequence of Prosthecomicrobium hirschii ATCC 27832.</title>
        <authorList>
            <person name="Daniel J."/>
            <person name="Givan S.A."/>
            <person name="Brun Y.V."/>
            <person name="Brown P.J."/>
        </authorList>
    </citation>
    <scope>NUCLEOTIDE SEQUENCE [LARGE SCALE GENOMIC DNA]</scope>
    <source>
        <strain evidence="6 7">16</strain>
    </source>
</reference>
<dbReference type="SUPFAM" id="SSF48008">
    <property type="entry name" value="GntR ligand-binding domain-like"/>
    <property type="match status" value="1"/>
</dbReference>
<dbReference type="CDD" id="cd07377">
    <property type="entry name" value="WHTH_GntR"/>
    <property type="match status" value="1"/>
</dbReference>
<dbReference type="PRINTS" id="PR00035">
    <property type="entry name" value="HTHGNTR"/>
</dbReference>
<dbReference type="PANTHER" id="PTHR43537:SF5">
    <property type="entry name" value="UXU OPERON TRANSCRIPTIONAL REGULATOR"/>
    <property type="match status" value="1"/>
</dbReference>
<dbReference type="PROSITE" id="PS50949">
    <property type="entry name" value="HTH_GNTR"/>
    <property type="match status" value="1"/>
</dbReference>
<protein>
    <submittedName>
        <fullName evidence="6">GntR family transcriptional regulator</fullName>
    </submittedName>
</protein>
<feature type="compositionally biased region" description="Basic and acidic residues" evidence="4">
    <location>
        <begin position="205"/>
        <end position="222"/>
    </location>
</feature>
<dbReference type="SMART" id="SM00895">
    <property type="entry name" value="FCD"/>
    <property type="match status" value="1"/>
</dbReference>
<proteinExistence type="predicted"/>
<keyword evidence="1" id="KW-0805">Transcription regulation</keyword>
<comment type="caution">
    <text evidence="6">The sequence shown here is derived from an EMBL/GenBank/DDBJ whole genome shotgun (WGS) entry which is preliminary data.</text>
</comment>
<keyword evidence="2" id="KW-0238">DNA-binding</keyword>
<reference evidence="6 7" key="1">
    <citation type="submission" date="2015-09" db="EMBL/GenBank/DDBJ databases">
        <authorList>
            <consortium name="Swine Surveillance"/>
        </authorList>
    </citation>
    <scope>NUCLEOTIDE SEQUENCE [LARGE SCALE GENOMIC DNA]</scope>
    <source>
        <strain evidence="6 7">16</strain>
    </source>
</reference>
<dbReference type="Proteomes" id="UP000048984">
    <property type="component" value="Unassembled WGS sequence"/>
</dbReference>
<dbReference type="STRING" id="665126.ABB55_01050"/>
<dbReference type="InterPro" id="IPR036390">
    <property type="entry name" value="WH_DNA-bd_sf"/>
</dbReference>